<name>A0A942TGA0_9BACI</name>
<evidence type="ECO:0000256" key="1">
    <source>
        <dbReference type="SAM" id="Coils"/>
    </source>
</evidence>
<gene>
    <name evidence="2" type="ORF">KHA97_20505</name>
</gene>
<feature type="coiled-coil region" evidence="1">
    <location>
        <begin position="643"/>
        <end position="670"/>
    </location>
</feature>
<dbReference type="AlphaFoldDB" id="A0A942TGA0"/>
<sequence>MAFEEKLIQKTYYTEFVLENEKRHPIRVLGDLFFAEQKKDLADLSTIRFAQGEVYYESQDYEAAIFKWENVHNELEPWARKNMADAYFELDLYDTAENIYQTITTDSLTLNMEITLQMFGVYLAQRNYSKASETILHAVHMDPDYPNVTNIARAFFENQEDWNHAIELATNEAIRTKSVNWFNTLHYYIVEGYVEYHDPFFFAPLLTILARDHYSQFERIVSELSSTYQNENSFLSLLHVLNQVILEVEFDVKEEYSTLSTLYRSAFSELLDGKYDLLEVEKIVPMLLAAWQKVSNSNNALFVSTAILSWNDNFPETVSGQIVEQAEFNLSKVHHNEDIFQECIEIFQSISNWAHTNQLEMEQGIDWIIHDESMDRDERATTLLAAIRKSISNLLKQQEQTTLLLSESIQFDSDILARMQGSIHQLQDLEEEKTHVIKEAYNKIKEEINADLQKMIPKLIRESSEIIKEDSDFKNIHLDLNNEMNKRIHQYINNTIIPIFIRSLEDWISFSQEELSKCQDQLTEWGNGFNSMLGEEKLILQCDFQIIEDWLRDIDRMTSSVHIDNENILLRRTPSQVLLKGAGKILGAIPKNNAILANTYKSYIQNDTYQETANSITSKFFRQFELIEKSIGRDVHIFLREPLNILKNTVDKMNEKVVNEKSELARIKSNPELFRNRLTLYKVRLRQCEWINYSKRIDRESADKF</sequence>
<dbReference type="SUPFAM" id="SSF48452">
    <property type="entry name" value="TPR-like"/>
    <property type="match status" value="1"/>
</dbReference>
<proteinExistence type="predicted"/>
<dbReference type="RefSeq" id="WP_213126656.1">
    <property type="nucleotide sequence ID" value="NZ_JAGYPG010000004.1"/>
</dbReference>
<dbReference type="EMBL" id="JAGYPG010000004">
    <property type="protein sequence ID" value="MBS4197430.1"/>
    <property type="molecule type" value="Genomic_DNA"/>
</dbReference>
<reference evidence="2 3" key="1">
    <citation type="submission" date="2021-05" db="EMBL/GenBank/DDBJ databases">
        <title>Novel Bacillus species.</title>
        <authorList>
            <person name="Liu G."/>
        </authorList>
    </citation>
    <scope>NUCLEOTIDE SEQUENCE [LARGE SCALE GENOMIC DNA]</scope>
    <source>
        <strain evidence="3">FJAT-49780</strain>
    </source>
</reference>
<keyword evidence="3" id="KW-1185">Reference proteome</keyword>
<dbReference type="InterPro" id="IPR011990">
    <property type="entry name" value="TPR-like_helical_dom_sf"/>
</dbReference>
<dbReference type="Proteomes" id="UP000681414">
    <property type="component" value="Unassembled WGS sequence"/>
</dbReference>
<dbReference type="Gene3D" id="1.25.40.10">
    <property type="entry name" value="Tetratricopeptide repeat domain"/>
    <property type="match status" value="1"/>
</dbReference>
<evidence type="ECO:0000313" key="3">
    <source>
        <dbReference type="Proteomes" id="UP000681414"/>
    </source>
</evidence>
<comment type="caution">
    <text evidence="2">The sequence shown here is derived from an EMBL/GenBank/DDBJ whole genome shotgun (WGS) entry which is preliminary data.</text>
</comment>
<protein>
    <submittedName>
        <fullName evidence="2">Uncharacterized protein</fullName>
    </submittedName>
</protein>
<keyword evidence="1" id="KW-0175">Coiled coil</keyword>
<organism evidence="2 3">
    <name type="scientific">Lederbergia citri</name>
    <dbReference type="NCBI Taxonomy" id="2833580"/>
    <lineage>
        <taxon>Bacteria</taxon>
        <taxon>Bacillati</taxon>
        <taxon>Bacillota</taxon>
        <taxon>Bacilli</taxon>
        <taxon>Bacillales</taxon>
        <taxon>Bacillaceae</taxon>
        <taxon>Lederbergia</taxon>
    </lineage>
</organism>
<evidence type="ECO:0000313" key="2">
    <source>
        <dbReference type="EMBL" id="MBS4197430.1"/>
    </source>
</evidence>
<accession>A0A942TGA0</accession>